<feature type="compositionally biased region" description="Polar residues" evidence="1">
    <location>
        <begin position="106"/>
        <end position="119"/>
    </location>
</feature>
<evidence type="ECO:0000313" key="3">
    <source>
        <dbReference type="EMBL" id="CAF3744958.1"/>
    </source>
</evidence>
<accession>A0A8S2ID28</accession>
<organism evidence="3 4">
    <name type="scientific">Didymodactylos carnosus</name>
    <dbReference type="NCBI Taxonomy" id="1234261"/>
    <lineage>
        <taxon>Eukaryota</taxon>
        <taxon>Metazoa</taxon>
        <taxon>Spiralia</taxon>
        <taxon>Gnathifera</taxon>
        <taxon>Rotifera</taxon>
        <taxon>Eurotatoria</taxon>
        <taxon>Bdelloidea</taxon>
        <taxon>Philodinida</taxon>
        <taxon>Philodinidae</taxon>
        <taxon>Didymodactylos</taxon>
    </lineage>
</organism>
<dbReference type="Proteomes" id="UP000682733">
    <property type="component" value="Unassembled WGS sequence"/>
</dbReference>
<proteinExistence type="predicted"/>
<evidence type="ECO:0000256" key="1">
    <source>
        <dbReference type="SAM" id="MobiDB-lite"/>
    </source>
</evidence>
<reference evidence="3" key="1">
    <citation type="submission" date="2021-02" db="EMBL/GenBank/DDBJ databases">
        <authorList>
            <person name="Nowell W R."/>
        </authorList>
    </citation>
    <scope>NUCLEOTIDE SEQUENCE</scope>
</reference>
<comment type="caution">
    <text evidence="3">The sequence shown here is derived from an EMBL/GenBank/DDBJ whole genome shotgun (WGS) entry which is preliminary data.</text>
</comment>
<dbReference type="EMBL" id="CAJOBA010005485">
    <property type="protein sequence ID" value="CAF3744958.1"/>
    <property type="molecule type" value="Genomic_DNA"/>
</dbReference>
<evidence type="ECO:0000313" key="4">
    <source>
        <dbReference type="Proteomes" id="UP000682733"/>
    </source>
</evidence>
<feature type="region of interest" description="Disordered" evidence="1">
    <location>
        <begin position="105"/>
        <end position="126"/>
    </location>
</feature>
<gene>
    <name evidence="2" type="ORF">OVA965_LOCUS13237</name>
    <name evidence="3" type="ORF">TMI583_LOCUS13240</name>
</gene>
<name>A0A8S2ID28_9BILA</name>
<dbReference type="AlphaFoldDB" id="A0A8S2ID28"/>
<sequence length="145" mass="16416">MLGSENSVQTGISFPNSCLTTQSPILSELITRCIDSDPKQRPTAVELERTLKTYYHGFNEIVLKRHSSYMLMPYDKRNEMFMAFYKQFHPIAKKEIEKIFPLPPRSVTNAAAGRSQTTDAGRRGEAATKVDLARLQELLSSCKTQ</sequence>
<dbReference type="Proteomes" id="UP000677228">
    <property type="component" value="Unassembled WGS sequence"/>
</dbReference>
<dbReference type="InterPro" id="IPR011009">
    <property type="entry name" value="Kinase-like_dom_sf"/>
</dbReference>
<evidence type="ECO:0000313" key="2">
    <source>
        <dbReference type="EMBL" id="CAF0973754.1"/>
    </source>
</evidence>
<dbReference type="SUPFAM" id="SSF56112">
    <property type="entry name" value="Protein kinase-like (PK-like)"/>
    <property type="match status" value="1"/>
</dbReference>
<protein>
    <submittedName>
        <fullName evidence="3">Uncharacterized protein</fullName>
    </submittedName>
</protein>
<dbReference type="EMBL" id="CAJNOK010005479">
    <property type="protein sequence ID" value="CAF0973754.1"/>
    <property type="molecule type" value="Genomic_DNA"/>
</dbReference>